<dbReference type="SMART" id="SM00513">
    <property type="entry name" value="SAP"/>
    <property type="match status" value="1"/>
</dbReference>
<dbReference type="InterPro" id="IPR045353">
    <property type="entry name" value="LAIKA"/>
</dbReference>
<keyword evidence="7" id="KW-0131">Cell cycle</keyword>
<evidence type="ECO:0000256" key="1">
    <source>
        <dbReference type="ARBA" id="ARBA00004496"/>
    </source>
</evidence>
<organism evidence="7">
    <name type="scientific">Cacopsylla melanoneura</name>
    <dbReference type="NCBI Taxonomy" id="428564"/>
    <lineage>
        <taxon>Eukaryota</taxon>
        <taxon>Metazoa</taxon>
        <taxon>Ecdysozoa</taxon>
        <taxon>Arthropoda</taxon>
        <taxon>Hexapoda</taxon>
        <taxon>Insecta</taxon>
        <taxon>Pterygota</taxon>
        <taxon>Neoptera</taxon>
        <taxon>Paraneoptera</taxon>
        <taxon>Hemiptera</taxon>
        <taxon>Sternorrhyncha</taxon>
        <taxon>Psylloidea</taxon>
        <taxon>Psyllidae</taxon>
        <taxon>Psyllinae</taxon>
        <taxon>Cacopsylla</taxon>
    </lineage>
</organism>
<dbReference type="InterPro" id="IPR025224">
    <property type="entry name" value="CCAR1/CCAR2"/>
</dbReference>
<dbReference type="InterPro" id="IPR036361">
    <property type="entry name" value="SAP_dom_sf"/>
</dbReference>
<keyword evidence="2" id="KW-0963">Cytoplasm</keyword>
<dbReference type="InterPro" id="IPR003034">
    <property type="entry name" value="SAP_dom"/>
</dbReference>
<evidence type="ECO:0000256" key="5">
    <source>
        <dbReference type="SAM" id="MobiDB-lite"/>
    </source>
</evidence>
<keyword evidence="3" id="KW-0597">Phosphoprotein</keyword>
<accession>A0A8D8THK8</accession>
<dbReference type="AlphaFoldDB" id="A0A8D8THK8"/>
<feature type="compositionally biased region" description="Acidic residues" evidence="5">
    <location>
        <begin position="643"/>
        <end position="653"/>
    </location>
</feature>
<feature type="compositionally biased region" description="Basic and acidic residues" evidence="5">
    <location>
        <begin position="1133"/>
        <end position="1151"/>
    </location>
</feature>
<evidence type="ECO:0000256" key="2">
    <source>
        <dbReference type="ARBA" id="ARBA00022490"/>
    </source>
</evidence>
<feature type="compositionally biased region" description="Polar residues" evidence="5">
    <location>
        <begin position="206"/>
        <end position="221"/>
    </location>
</feature>
<protein>
    <submittedName>
        <fullName evidence="7">Cell division cycle and apoptosis regulator protein 1</fullName>
    </submittedName>
</protein>
<evidence type="ECO:0000259" key="6">
    <source>
        <dbReference type="PROSITE" id="PS50800"/>
    </source>
</evidence>
<feature type="compositionally biased region" description="Low complexity" evidence="5">
    <location>
        <begin position="231"/>
        <end position="241"/>
    </location>
</feature>
<feature type="region of interest" description="Disordered" evidence="5">
    <location>
        <begin position="555"/>
        <end position="575"/>
    </location>
</feature>
<dbReference type="PROSITE" id="PS50800">
    <property type="entry name" value="SAP"/>
    <property type="match status" value="1"/>
</dbReference>
<dbReference type="PANTHER" id="PTHR14304">
    <property type="entry name" value="CELL DIVISION CYCLE AND APOPTOSIS REGULATOR PROTEIN"/>
    <property type="match status" value="1"/>
</dbReference>
<evidence type="ECO:0000313" key="7">
    <source>
        <dbReference type="EMBL" id="CAG6686227.1"/>
    </source>
</evidence>
<evidence type="ECO:0000256" key="4">
    <source>
        <dbReference type="ARBA" id="ARBA00023054"/>
    </source>
</evidence>
<dbReference type="InterPro" id="IPR025223">
    <property type="entry name" value="S1-like_RNA-bd_dom"/>
</dbReference>
<dbReference type="EMBL" id="HBUF01275339">
    <property type="protein sequence ID" value="CAG6686227.1"/>
    <property type="molecule type" value="Transcribed_RNA"/>
</dbReference>
<feature type="region of interest" description="Disordered" evidence="5">
    <location>
        <begin position="773"/>
        <end position="854"/>
    </location>
</feature>
<dbReference type="Pfam" id="PF14444">
    <property type="entry name" value="S1-like"/>
    <property type="match status" value="1"/>
</dbReference>
<feature type="region of interest" description="Disordered" evidence="5">
    <location>
        <begin position="1083"/>
        <end position="1151"/>
    </location>
</feature>
<dbReference type="GO" id="GO:0005634">
    <property type="term" value="C:nucleus"/>
    <property type="evidence" value="ECO:0007669"/>
    <property type="project" value="TreeGrafter"/>
</dbReference>
<feature type="region of interest" description="Disordered" evidence="5">
    <location>
        <begin position="200"/>
        <end position="310"/>
    </location>
</feature>
<dbReference type="Pfam" id="PF14443">
    <property type="entry name" value="DBC1"/>
    <property type="match status" value="1"/>
</dbReference>
<keyword evidence="7" id="KW-0132">Cell division</keyword>
<name>A0A8D8THK8_9HEMI</name>
<feature type="compositionally biased region" description="Basic and acidic residues" evidence="5">
    <location>
        <begin position="1085"/>
        <end position="1102"/>
    </location>
</feature>
<sequence length="1151" mass="130278">MSNYNAAAAAKNPPWQQQSNLPIMQGQQLNTGLLQYPQTALLQAQQLIQQVSGQQTQPASMLYGNTATTNQHQAYGNTSTTNTGYNHLATASNVTYPTRQLNSTAFATSSSLLGTGASNTGLLGSAPTTFPKQRVFTGTITKRQDNFGFVDEDVFFQVDVCAKGSNPRIGDKVLVEAAYNPSMPFKWNATRIQVLPIDRDRGSGYSRFSSTNNSSRYSPVGSNDDYKRRTNNLNDSRGNNDSNRRPFYKRSPERSASTTDRKRRFDAVEPVSRARSPRRDSKERERSPGSGSTARRSRSSSPKRRRTRPTVRYAVSVPKFALDLSQADLLELRRRYSNMYIPSDFFISSAVWLEAFPPDRPFSLQHPCSFHVMPKEVDSYLPNDAVLDPPDVDYLFSAKVMLLSMPKIEEVFKKCITLGEDLDKDHKSCVHPSRLINFLVGTRGKSETMAIGGPWSESLDGPNPDKDPSVLIRTAIRTTKALTGVDLSKCTKWFKFVELYYRRQESTNKGRTVSARVETVVIYVPDVWNCVPTQLEWDGLGVNYKKLFAAKINKEDKPAEKPAPPGGGEDEKDTTMECDSSIVAKREPTHYSQLDIKNMKGQDLREELEARSLSSKGLKSQLTARLAKALKQEQSEDDAKGEAEDEEEEDEVEEDKKEEKGGDKKNGDGEGDATKKEKDGDGKEEMSEKEKQRLERKYTLPELPSVIVHPNTTAKSGKFNCEVMSLSLLLDYRFDDAKEHSFEVALFAELFNEMLMRDFGFQIFKAIHNAPEPVKEEKEDKEKEEKEKSNKTDDEKVKEKSPSEETKEKEDKKEEKEEKKEKDSNTKDKKKEKEEKEKKKEREEREKRRKEEKELKSYTENPFLLLCCVYFDTTHIGYMYDKDLEDLLLTLGLSLSRSQVKKLVQKVLSKERNNFAYRKLTDKPLVEGTEKTTLTEIKFDIDILKQLIEGNRKFLPVFVDPSTVGKSPKKGTAKGSVSSVEGMVMYQGSVVDIGNLQTSLEKSDTARLNTESSLMKLRSEHTSLEKSTNKLKDKLSTVTSQLEKVTGQLNGTKGRLVAATGTNEQLMQLLEEIHKKVGDFVVKPKPKEEEKPVEKEETKPKENEDETEPKEEPKAEANGIEEKEEEEEEVKEDEVKEKEDEAKVKGEPMDE</sequence>
<dbReference type="GO" id="GO:0006355">
    <property type="term" value="P:regulation of DNA-templated transcription"/>
    <property type="evidence" value="ECO:0007669"/>
    <property type="project" value="InterPro"/>
</dbReference>
<keyword evidence="4" id="KW-0175">Coiled coil</keyword>
<dbReference type="GO" id="GO:0051301">
    <property type="term" value="P:cell division"/>
    <property type="evidence" value="ECO:0007669"/>
    <property type="project" value="UniProtKB-KW"/>
</dbReference>
<feature type="domain" description="SAP" evidence="6">
    <location>
        <begin position="596"/>
        <end position="630"/>
    </location>
</feature>
<dbReference type="PANTHER" id="PTHR14304:SF11">
    <property type="entry name" value="SAP DOMAIN-CONTAINING PROTEIN"/>
    <property type="match status" value="1"/>
</dbReference>
<dbReference type="GO" id="GO:0005737">
    <property type="term" value="C:cytoplasm"/>
    <property type="evidence" value="ECO:0007669"/>
    <property type="project" value="UniProtKB-SubCell"/>
</dbReference>
<evidence type="ECO:0000256" key="3">
    <source>
        <dbReference type="ARBA" id="ARBA00022553"/>
    </source>
</evidence>
<dbReference type="Pfam" id="PF02037">
    <property type="entry name" value="SAP"/>
    <property type="match status" value="1"/>
</dbReference>
<dbReference type="InterPro" id="IPR025954">
    <property type="entry name" value="DBC1/CARP1_inactive_NUDIX"/>
</dbReference>
<feature type="compositionally biased region" description="Basic and acidic residues" evidence="5">
    <location>
        <begin position="630"/>
        <end position="642"/>
    </location>
</feature>
<feature type="region of interest" description="Disordered" evidence="5">
    <location>
        <begin position="627"/>
        <end position="697"/>
    </location>
</feature>
<reference evidence="7" key="1">
    <citation type="submission" date="2021-05" db="EMBL/GenBank/DDBJ databases">
        <authorList>
            <person name="Alioto T."/>
            <person name="Alioto T."/>
            <person name="Gomez Garrido J."/>
        </authorList>
    </citation>
    <scope>NUCLEOTIDE SEQUENCE</scope>
</reference>
<proteinExistence type="predicted"/>
<dbReference type="Pfam" id="PF19256">
    <property type="entry name" value="LAIKA"/>
    <property type="match status" value="1"/>
</dbReference>
<feature type="compositionally biased region" description="Basic and acidic residues" evidence="5">
    <location>
        <begin position="277"/>
        <end position="287"/>
    </location>
</feature>
<dbReference type="SUPFAM" id="SSF68906">
    <property type="entry name" value="SAP domain"/>
    <property type="match status" value="1"/>
</dbReference>
<feature type="compositionally biased region" description="Basic residues" evidence="5">
    <location>
        <begin position="295"/>
        <end position="309"/>
    </location>
</feature>
<feature type="compositionally biased region" description="Basic and acidic residues" evidence="5">
    <location>
        <begin position="654"/>
        <end position="697"/>
    </location>
</feature>
<dbReference type="SMART" id="SM01122">
    <property type="entry name" value="DBC1"/>
    <property type="match status" value="1"/>
</dbReference>
<feature type="compositionally biased region" description="Acidic residues" evidence="5">
    <location>
        <begin position="1122"/>
        <end position="1132"/>
    </location>
</feature>
<comment type="subcellular location">
    <subcellularLocation>
        <location evidence="1">Cytoplasm</location>
    </subcellularLocation>
</comment>